<dbReference type="Proteomes" id="UP001230156">
    <property type="component" value="Unassembled WGS sequence"/>
</dbReference>
<evidence type="ECO:0000313" key="14">
    <source>
        <dbReference type="Proteomes" id="UP001230156"/>
    </source>
</evidence>
<evidence type="ECO:0000256" key="4">
    <source>
        <dbReference type="ARBA" id="ARBA00022630"/>
    </source>
</evidence>
<dbReference type="InterPro" id="IPR023753">
    <property type="entry name" value="FAD/NAD-binding_dom"/>
</dbReference>
<evidence type="ECO:0000256" key="9">
    <source>
        <dbReference type="ARBA" id="ARBA00023014"/>
    </source>
</evidence>
<evidence type="ECO:0000259" key="11">
    <source>
        <dbReference type="Pfam" id="PF07992"/>
    </source>
</evidence>
<evidence type="ECO:0000256" key="5">
    <source>
        <dbReference type="ARBA" id="ARBA00022643"/>
    </source>
</evidence>
<reference evidence="14" key="1">
    <citation type="submission" date="2023-08" db="EMBL/GenBank/DDBJ databases">
        <title>Rhodospirillaceae gen. nov., a novel taxon isolated from the Yangtze River Yuezi River estuary sludge.</title>
        <authorList>
            <person name="Ruan L."/>
        </authorList>
    </citation>
    <scope>NUCLEOTIDE SEQUENCE [LARGE SCALE GENOMIC DNA]</scope>
    <source>
        <strain evidence="14">R-7</strain>
    </source>
</reference>
<dbReference type="SUPFAM" id="SSF51905">
    <property type="entry name" value="FAD/NAD(P)-binding domain"/>
    <property type="match status" value="1"/>
</dbReference>
<dbReference type="Pfam" id="PF22620">
    <property type="entry name" value="OYE-like_second_a-b"/>
    <property type="match status" value="1"/>
</dbReference>
<keyword evidence="4" id="KW-0285">Flavoprotein</keyword>
<comment type="cofactor">
    <cofactor evidence="1">
        <name>FMN</name>
        <dbReference type="ChEBI" id="CHEBI:58210"/>
    </cofactor>
</comment>
<evidence type="ECO:0000256" key="2">
    <source>
        <dbReference type="ARBA" id="ARBA00001966"/>
    </source>
</evidence>
<feature type="domain" description="FAD/NAD(P)-binding" evidence="11">
    <location>
        <begin position="386"/>
        <end position="482"/>
    </location>
</feature>
<dbReference type="InterPro" id="IPR054428">
    <property type="entry name" value="TMADH/DMDH/HD_second_a-b"/>
</dbReference>
<dbReference type="SUPFAM" id="SSF51395">
    <property type="entry name" value="FMN-linked oxidoreductases"/>
    <property type="match status" value="1"/>
</dbReference>
<keyword evidence="7" id="KW-0560">Oxidoreductase</keyword>
<comment type="cofactor">
    <cofactor evidence="2">
        <name>[4Fe-4S] cluster</name>
        <dbReference type="ChEBI" id="CHEBI:49883"/>
    </cofactor>
</comment>
<evidence type="ECO:0000313" key="13">
    <source>
        <dbReference type="EMBL" id="MDQ7250272.1"/>
    </source>
</evidence>
<gene>
    <name evidence="13" type="ORF">Q8A70_21455</name>
</gene>
<name>A0ABU0YSU6_9PROT</name>
<dbReference type="Pfam" id="PF07992">
    <property type="entry name" value="Pyr_redox_2"/>
    <property type="match status" value="1"/>
</dbReference>
<sequence length="695" mass="75749">MPRDPRFDPLFAPLKLGPVTAPNRFYQVPHCTGMGYTMPQTLAAMRAVKAEGGWGTVCTEYCSIHPTSDDHPSPFASLWDQGDVANLGVLAEGVHRHGSLCGVELWHGGLRSANLLSRQTPIGPNSLPADKAPLQARRMDLADIRDYRRAHRAAALRAKQADADLVYVYASHTYLLSQFLDGRINRSIPGYSGSIENRVRIIRELIEETKEAVGDRCAVAIRIEVDAESSPGADPDGERRAIFELLKDGPDLFDLTITDYSQEMGVSRFIKEASLEPLIAHVRGLVNKPIVSVGRFTSPETMLAQVKRGIVDLIGAARPSIADPFLPQKIAEGRPDDIRECIGCNICYASDIQGVPLRCTQNPTMGEEWRRDWHPDRIARAKLPDRVLVVGAGPAGLEAALTLAQRGHQVTLAEARRELGGRVTLESKLPGLGEWARVRDYRQYQLSKFAGVEIFRESRLSAADIRELGPRHVLLATGSHWRADATGHTFPAGNPDLDSSATLTPDDLMAGKRPVDKTRPVIVFDDDHYLMASVLAELLALEGHAVTYVTTAGVVGFWSRFTMEQARAQARLIQRGVAIVVSHAVDAVRDGNATLACVFSGQERDLPCGAFVPVTSREPNDALWLDLQSDPAANAAAGIASIQRIGDCKAPGLIAHAVYDGHRTARLIDGDQAAGEDLPVEPPFRRDRVVIPAVL</sequence>
<protein>
    <submittedName>
        <fullName evidence="13">FAD-dependent oxidoreductase</fullName>
    </submittedName>
</protein>
<evidence type="ECO:0000256" key="3">
    <source>
        <dbReference type="ARBA" id="ARBA00011048"/>
    </source>
</evidence>
<evidence type="ECO:0000256" key="1">
    <source>
        <dbReference type="ARBA" id="ARBA00001917"/>
    </source>
</evidence>
<dbReference type="Gene3D" id="3.50.50.60">
    <property type="entry name" value="FAD/NAD(P)-binding domain"/>
    <property type="match status" value="1"/>
</dbReference>
<dbReference type="Gene3D" id="3.20.20.70">
    <property type="entry name" value="Aldolase class I"/>
    <property type="match status" value="1"/>
</dbReference>
<dbReference type="RefSeq" id="WP_379959312.1">
    <property type="nucleotide sequence ID" value="NZ_JAUYVI010000006.1"/>
</dbReference>
<feature type="domain" description="TMADH/DMDH/HD second alpha/beta" evidence="12">
    <location>
        <begin position="503"/>
        <end position="600"/>
    </location>
</feature>
<dbReference type="Gene3D" id="3.40.50.720">
    <property type="entry name" value="NAD(P)-binding Rossmann-like Domain"/>
    <property type="match status" value="1"/>
</dbReference>
<keyword evidence="5" id="KW-0288">FMN</keyword>
<dbReference type="EMBL" id="JAUYVI010000006">
    <property type="protein sequence ID" value="MDQ7250272.1"/>
    <property type="molecule type" value="Genomic_DNA"/>
</dbReference>
<dbReference type="SUPFAM" id="SSF51971">
    <property type="entry name" value="Nucleotide-binding domain"/>
    <property type="match status" value="1"/>
</dbReference>
<dbReference type="InterPro" id="IPR001155">
    <property type="entry name" value="OxRdtase_FMN_N"/>
</dbReference>
<evidence type="ECO:0000256" key="6">
    <source>
        <dbReference type="ARBA" id="ARBA00022723"/>
    </source>
</evidence>
<keyword evidence="9" id="KW-0411">Iron-sulfur</keyword>
<feature type="domain" description="NADH:flavin oxidoreductase/NADH oxidase N-terminal" evidence="10">
    <location>
        <begin position="10"/>
        <end position="336"/>
    </location>
</feature>
<accession>A0ABU0YSU6</accession>
<evidence type="ECO:0000259" key="10">
    <source>
        <dbReference type="Pfam" id="PF00724"/>
    </source>
</evidence>
<dbReference type="InterPro" id="IPR036188">
    <property type="entry name" value="FAD/NAD-bd_sf"/>
</dbReference>
<proteinExistence type="inferred from homology"/>
<comment type="caution">
    <text evidence="13">The sequence shown here is derived from an EMBL/GenBank/DDBJ whole genome shotgun (WGS) entry which is preliminary data.</text>
</comment>
<dbReference type="PANTHER" id="PTHR42917:SF2">
    <property type="entry name" value="2,4-DIENOYL-COA REDUCTASE [(2E)-ENOYL-COA-PRODUCING]"/>
    <property type="match status" value="1"/>
</dbReference>
<dbReference type="InterPro" id="IPR051793">
    <property type="entry name" value="NADH:flavin_oxidoreductase"/>
</dbReference>
<dbReference type="InterPro" id="IPR013785">
    <property type="entry name" value="Aldolase_TIM"/>
</dbReference>
<dbReference type="Pfam" id="PF00724">
    <property type="entry name" value="Oxidored_FMN"/>
    <property type="match status" value="1"/>
</dbReference>
<organism evidence="13 14">
    <name type="scientific">Dongia sedimenti</name>
    <dbReference type="NCBI Taxonomy" id="3064282"/>
    <lineage>
        <taxon>Bacteria</taxon>
        <taxon>Pseudomonadati</taxon>
        <taxon>Pseudomonadota</taxon>
        <taxon>Alphaproteobacteria</taxon>
        <taxon>Rhodospirillales</taxon>
        <taxon>Dongiaceae</taxon>
        <taxon>Dongia</taxon>
    </lineage>
</organism>
<dbReference type="PANTHER" id="PTHR42917">
    <property type="entry name" value="2,4-DIENOYL-COA REDUCTASE"/>
    <property type="match status" value="1"/>
</dbReference>
<keyword evidence="6" id="KW-0479">Metal-binding</keyword>
<dbReference type="PRINTS" id="PR00368">
    <property type="entry name" value="FADPNR"/>
</dbReference>
<evidence type="ECO:0000256" key="7">
    <source>
        <dbReference type="ARBA" id="ARBA00023002"/>
    </source>
</evidence>
<evidence type="ECO:0000259" key="12">
    <source>
        <dbReference type="Pfam" id="PF22620"/>
    </source>
</evidence>
<keyword evidence="8" id="KW-0408">Iron</keyword>
<keyword evidence="14" id="KW-1185">Reference proteome</keyword>
<evidence type="ECO:0000256" key="8">
    <source>
        <dbReference type="ARBA" id="ARBA00023004"/>
    </source>
</evidence>
<comment type="similarity">
    <text evidence="3">In the N-terminal section; belongs to the NADH:flavin oxidoreductase/NADH oxidase family.</text>
</comment>